<name>A0A1C7WRD8_9BACT</name>
<organism evidence="1 2">
    <name type="scientific">Aliarcobacter thereius LMG 24486</name>
    <dbReference type="NCBI Taxonomy" id="1032240"/>
    <lineage>
        <taxon>Bacteria</taxon>
        <taxon>Pseudomonadati</taxon>
        <taxon>Campylobacterota</taxon>
        <taxon>Epsilonproteobacteria</taxon>
        <taxon>Campylobacterales</taxon>
        <taxon>Arcobacteraceae</taxon>
        <taxon>Aliarcobacter</taxon>
    </lineage>
</organism>
<gene>
    <name evidence="1" type="ORF">AA347_01700</name>
</gene>
<dbReference type="EMBL" id="LLKQ01000001">
    <property type="protein sequence ID" value="OCL96209.1"/>
    <property type="molecule type" value="Genomic_DNA"/>
</dbReference>
<reference evidence="1 2" key="1">
    <citation type="submission" date="2015-10" db="EMBL/GenBank/DDBJ databases">
        <authorList>
            <person name="Rovetto F.F."/>
            <person name="Cocolin L.L."/>
            <person name="Illeghems K.K."/>
            <person name="Van Nieuwerbuegh F.F."/>
            <person name="Houf K.K."/>
        </authorList>
    </citation>
    <scope>NUCLEOTIDE SEQUENCE [LARGE SCALE GENOMIC DNA]</scope>
    <source>
        <strain evidence="1 2">LMG 24486</strain>
    </source>
</reference>
<evidence type="ECO:0000313" key="2">
    <source>
        <dbReference type="Proteomes" id="UP000092987"/>
    </source>
</evidence>
<comment type="caution">
    <text evidence="1">The sequence shown here is derived from an EMBL/GenBank/DDBJ whole genome shotgun (WGS) entry which is preliminary data.</text>
</comment>
<protein>
    <submittedName>
        <fullName evidence="1">Uncharacterized protein</fullName>
    </submittedName>
</protein>
<dbReference type="RefSeq" id="WP_066178860.1">
    <property type="nucleotide sequence ID" value="NZ_CP035926.1"/>
</dbReference>
<dbReference type="Proteomes" id="UP000092987">
    <property type="component" value="Unassembled WGS sequence"/>
</dbReference>
<sequence length="83" mass="9507">MALPFIAGIFVGATTVMAYKNRDLLKSKSKEIIDIAKEKVVSTKRIVDSKLKKEEIKTDLQEIKEKPKRKYTKKIVSNKEVVK</sequence>
<proteinExistence type="predicted"/>
<evidence type="ECO:0000313" key="1">
    <source>
        <dbReference type="EMBL" id="OCL96209.1"/>
    </source>
</evidence>
<keyword evidence="2" id="KW-1185">Reference proteome</keyword>
<accession>A0A1C7WRD8</accession>